<accession>A9KGI0</accession>
<dbReference type="AlphaFoldDB" id="A9KGI0"/>
<feature type="transmembrane region" description="Helical" evidence="1">
    <location>
        <begin position="53"/>
        <end position="77"/>
    </location>
</feature>
<dbReference type="Proteomes" id="UP000008555">
    <property type="component" value="Chromosome"/>
</dbReference>
<reference evidence="2 3" key="1">
    <citation type="journal article" date="2009" name="Infect. Immun.">
        <title>Comparative genomics reveal extensive transposon-mediated genomic plasticity and diversity among potential effector proteins within the genus Coxiella.</title>
        <authorList>
            <person name="Beare P.A."/>
            <person name="Unsworth N."/>
            <person name="Andoh M."/>
            <person name="Voth D.E."/>
            <person name="Omsland A."/>
            <person name="Gilk S.D."/>
            <person name="Williams K.P."/>
            <person name="Sobral B.W."/>
            <person name="Kupko J.J.III."/>
            <person name="Porcella S.F."/>
            <person name="Samuel J.E."/>
            <person name="Heinzen R.A."/>
        </authorList>
    </citation>
    <scope>NUCLEOTIDE SEQUENCE [LARGE SCALE GENOMIC DNA]</scope>
    <source>
        <strain evidence="2 3">Dugway 5J108-111</strain>
    </source>
</reference>
<dbReference type="KEGG" id="cbd:CBUD_1691"/>
<name>A9KGI0_COXBN</name>
<keyword evidence="1" id="KW-0472">Membrane</keyword>
<organism evidence="2 3">
    <name type="scientific">Coxiella burnetii (strain Dugway 5J108-111)</name>
    <dbReference type="NCBI Taxonomy" id="434922"/>
    <lineage>
        <taxon>Bacteria</taxon>
        <taxon>Pseudomonadati</taxon>
        <taxon>Pseudomonadota</taxon>
        <taxon>Gammaproteobacteria</taxon>
        <taxon>Legionellales</taxon>
        <taxon>Coxiellaceae</taxon>
        <taxon>Coxiella</taxon>
    </lineage>
</organism>
<evidence type="ECO:0000313" key="2">
    <source>
        <dbReference type="EMBL" id="ABS77316.1"/>
    </source>
</evidence>
<evidence type="ECO:0000256" key="1">
    <source>
        <dbReference type="SAM" id="Phobius"/>
    </source>
</evidence>
<protein>
    <submittedName>
        <fullName evidence="2">Uncharacterized protein</fullName>
    </submittedName>
</protein>
<feature type="transmembrane region" description="Helical" evidence="1">
    <location>
        <begin position="12"/>
        <end position="32"/>
    </location>
</feature>
<gene>
    <name evidence="2" type="ordered locus">CBUD_1691</name>
</gene>
<dbReference type="HOGENOM" id="CLU_1831827_0_0_6"/>
<sequence length="140" mass="16908">MNICVYNRHIAPFLWLVMIFLGFIVFPIIFNTKIIPNIEKRLGKKIKFDKNPFYYYFLPKFTHPLFWWGDVASYILYKIFRFNTWKTKYKNTNALAYMEYDIRQSTRFEITMSIIAGLVGLLFILVIGFYAYGRYVYHCS</sequence>
<evidence type="ECO:0000313" key="3">
    <source>
        <dbReference type="Proteomes" id="UP000008555"/>
    </source>
</evidence>
<dbReference type="EMBL" id="CP000733">
    <property type="protein sequence ID" value="ABS77316.1"/>
    <property type="molecule type" value="Genomic_DNA"/>
</dbReference>
<dbReference type="RefSeq" id="WP_011997220.1">
    <property type="nucleotide sequence ID" value="NC_009727.1"/>
</dbReference>
<proteinExistence type="predicted"/>
<keyword evidence="1" id="KW-0812">Transmembrane</keyword>
<keyword evidence="1" id="KW-1133">Transmembrane helix</keyword>
<feature type="transmembrane region" description="Helical" evidence="1">
    <location>
        <begin position="110"/>
        <end position="132"/>
    </location>
</feature>